<gene>
    <name evidence="1" type="ORF">SAMN06295973_1479</name>
</gene>
<protein>
    <submittedName>
        <fullName evidence="1">Uncharacterized protein</fullName>
    </submittedName>
</protein>
<reference evidence="1 2" key="1">
    <citation type="submission" date="2017-02" db="EMBL/GenBank/DDBJ databases">
        <authorList>
            <person name="Varghese N."/>
            <person name="Submissions S."/>
        </authorList>
    </citation>
    <scope>NUCLEOTIDE SEQUENCE [LARGE SCALE GENOMIC DNA]</scope>
    <source>
        <strain evidence="1 2">VKM Ac-1787</strain>
    </source>
</reference>
<evidence type="ECO:0000313" key="2">
    <source>
        <dbReference type="Proteomes" id="UP000190827"/>
    </source>
</evidence>
<comment type="caution">
    <text evidence="1">The sequence shown here is derived from an EMBL/GenBank/DDBJ whole genome shotgun (WGS) entry which is preliminary data.</text>
</comment>
<evidence type="ECO:0000313" key="1">
    <source>
        <dbReference type="EMBL" id="SKC50463.1"/>
    </source>
</evidence>
<organism evidence="1 2">
    <name type="scientific">Plantibacter cousiniae</name>
    <name type="common">nom. nud.</name>
    <dbReference type="NCBI Taxonomy" id="199709"/>
    <lineage>
        <taxon>Bacteria</taxon>
        <taxon>Bacillati</taxon>
        <taxon>Actinomycetota</taxon>
        <taxon>Actinomycetes</taxon>
        <taxon>Micrococcales</taxon>
        <taxon>Microbacteriaceae</taxon>
        <taxon>Plantibacter</taxon>
    </lineage>
</organism>
<keyword evidence="2" id="KW-1185">Reference proteome</keyword>
<accession>A0ABY1LKF0</accession>
<dbReference type="Proteomes" id="UP000190827">
    <property type="component" value="Unassembled WGS sequence"/>
</dbReference>
<sequence length="85" mass="9438">MPFDALPLAVSELSLASRRRMLHEVVQDAYEREGFNYSTMLLAMHTGGLLHLELDDAMQVIEATGDLFRGEDAVVFPDMGEGPEL</sequence>
<proteinExistence type="predicted"/>
<name>A0ABY1LKF0_9MICO</name>
<dbReference type="EMBL" id="FUZO01000001">
    <property type="protein sequence ID" value="SKC50463.1"/>
    <property type="molecule type" value="Genomic_DNA"/>
</dbReference>